<dbReference type="SUPFAM" id="SSF53098">
    <property type="entry name" value="Ribonuclease H-like"/>
    <property type="match status" value="1"/>
</dbReference>
<name>A0ABS3T756_9FLAO</name>
<dbReference type="Gene3D" id="3.30.420.10">
    <property type="entry name" value="Ribonuclease H-like superfamily/Ribonuclease H"/>
    <property type="match status" value="1"/>
</dbReference>
<keyword evidence="6" id="KW-1185">Reference proteome</keyword>
<evidence type="ECO:0000259" key="4">
    <source>
        <dbReference type="SMART" id="SM00479"/>
    </source>
</evidence>
<evidence type="ECO:0000313" key="5">
    <source>
        <dbReference type="EMBL" id="MBO3117565.1"/>
    </source>
</evidence>
<evidence type="ECO:0000313" key="6">
    <source>
        <dbReference type="Proteomes" id="UP000676776"/>
    </source>
</evidence>
<reference evidence="5 6" key="1">
    <citation type="submission" date="2021-03" db="EMBL/GenBank/DDBJ databases">
        <title>Winogradskyella sp. nov., isolated from costal sediment.</title>
        <authorList>
            <person name="Gao C."/>
        </authorList>
    </citation>
    <scope>NUCLEOTIDE SEQUENCE [LARGE SCALE GENOMIC DNA]</scope>
    <source>
        <strain evidence="5 6">DF17</strain>
    </source>
</reference>
<gene>
    <name evidence="5" type="ORF">J4050_12460</name>
</gene>
<dbReference type="InterPro" id="IPR006054">
    <property type="entry name" value="DnaQ"/>
</dbReference>
<keyword evidence="3 5" id="KW-0269">Exonuclease</keyword>
<dbReference type="RefSeq" id="WP_208154919.1">
    <property type="nucleotide sequence ID" value="NZ_JAGEVF010000010.1"/>
</dbReference>
<evidence type="ECO:0000256" key="3">
    <source>
        <dbReference type="ARBA" id="ARBA00022839"/>
    </source>
</evidence>
<evidence type="ECO:0000256" key="2">
    <source>
        <dbReference type="ARBA" id="ARBA00022801"/>
    </source>
</evidence>
<feature type="domain" description="Exonuclease" evidence="4">
    <location>
        <begin position="32"/>
        <end position="201"/>
    </location>
</feature>
<dbReference type="SMART" id="SM00479">
    <property type="entry name" value="EXOIII"/>
    <property type="match status" value="1"/>
</dbReference>
<dbReference type="InterPro" id="IPR036397">
    <property type="entry name" value="RNaseH_sf"/>
</dbReference>
<dbReference type="NCBIfam" id="TIGR00573">
    <property type="entry name" value="dnaq"/>
    <property type="match status" value="1"/>
</dbReference>
<keyword evidence="2" id="KW-0378">Hydrolase</keyword>
<dbReference type="GO" id="GO:0004527">
    <property type="term" value="F:exonuclease activity"/>
    <property type="evidence" value="ECO:0007669"/>
    <property type="project" value="UniProtKB-KW"/>
</dbReference>
<dbReference type="InterPro" id="IPR012337">
    <property type="entry name" value="RNaseH-like_sf"/>
</dbReference>
<proteinExistence type="predicted"/>
<dbReference type="PANTHER" id="PTHR30231:SF4">
    <property type="entry name" value="PROTEIN NEN2"/>
    <property type="match status" value="1"/>
</dbReference>
<evidence type="ECO:0000256" key="1">
    <source>
        <dbReference type="ARBA" id="ARBA00022722"/>
    </source>
</evidence>
<dbReference type="EMBL" id="JAGEVF010000010">
    <property type="protein sequence ID" value="MBO3117565.1"/>
    <property type="molecule type" value="Genomic_DNA"/>
</dbReference>
<dbReference type="PANTHER" id="PTHR30231">
    <property type="entry name" value="DNA POLYMERASE III SUBUNIT EPSILON"/>
    <property type="match status" value="1"/>
</dbReference>
<dbReference type="InterPro" id="IPR013520">
    <property type="entry name" value="Ribonucl_H"/>
</dbReference>
<accession>A0ABS3T756</accession>
<comment type="caution">
    <text evidence="5">The sequence shown here is derived from an EMBL/GenBank/DDBJ whole genome shotgun (WGS) entry which is preliminary data.</text>
</comment>
<sequence>MQWFKRKVYSKFWEDYIAHFKYSQDQDLRAIRFVVFDTETTGLSTKNDRILSIGCVGIQNLRIKISDQLESYVTQDLFDSSTVKIHGLLKEGSLNKITEAEALQNFLGYIENAVLVAHHAAFDVGMINAGLKRMGLPKLKNKVLDTGVLFQKTKLDLSKPHFSLDELANRFNIPLHDRHTASGDAFITSLLFLKLVSELNKNNTIQLKDLLRNIKRIGLL</sequence>
<keyword evidence="1" id="KW-0540">Nuclease</keyword>
<protein>
    <submittedName>
        <fullName evidence="5">3'-5' exonuclease</fullName>
    </submittedName>
</protein>
<dbReference type="CDD" id="cd06127">
    <property type="entry name" value="DEDDh"/>
    <property type="match status" value="1"/>
</dbReference>
<dbReference type="Pfam" id="PF00929">
    <property type="entry name" value="RNase_T"/>
    <property type="match status" value="1"/>
</dbReference>
<organism evidence="5 6">
    <name type="scientific">Winogradskyella pelagia</name>
    <dbReference type="NCBI Taxonomy" id="2819984"/>
    <lineage>
        <taxon>Bacteria</taxon>
        <taxon>Pseudomonadati</taxon>
        <taxon>Bacteroidota</taxon>
        <taxon>Flavobacteriia</taxon>
        <taxon>Flavobacteriales</taxon>
        <taxon>Flavobacteriaceae</taxon>
        <taxon>Winogradskyella</taxon>
    </lineage>
</organism>
<dbReference type="Proteomes" id="UP000676776">
    <property type="component" value="Unassembled WGS sequence"/>
</dbReference>